<accession>A0A5B7K3Z1</accession>
<protein>
    <submittedName>
        <fullName evidence="1">Uncharacterized protein</fullName>
    </submittedName>
</protein>
<organism evidence="1 2">
    <name type="scientific">Portunus trituberculatus</name>
    <name type="common">Swimming crab</name>
    <name type="synonym">Neptunus trituberculatus</name>
    <dbReference type="NCBI Taxonomy" id="210409"/>
    <lineage>
        <taxon>Eukaryota</taxon>
        <taxon>Metazoa</taxon>
        <taxon>Ecdysozoa</taxon>
        <taxon>Arthropoda</taxon>
        <taxon>Crustacea</taxon>
        <taxon>Multicrustacea</taxon>
        <taxon>Malacostraca</taxon>
        <taxon>Eumalacostraca</taxon>
        <taxon>Eucarida</taxon>
        <taxon>Decapoda</taxon>
        <taxon>Pleocyemata</taxon>
        <taxon>Brachyura</taxon>
        <taxon>Eubrachyura</taxon>
        <taxon>Portunoidea</taxon>
        <taxon>Portunidae</taxon>
        <taxon>Portuninae</taxon>
        <taxon>Portunus</taxon>
    </lineage>
</organism>
<dbReference type="AlphaFoldDB" id="A0A5B7K3Z1"/>
<evidence type="ECO:0000313" key="1">
    <source>
        <dbReference type="EMBL" id="MPD01257.1"/>
    </source>
</evidence>
<sequence>MTASQRTCCPQRITAILVVCRTLNMLRHHYLSVRTPALHVTEKPLKKELMRRRLTISVTFGNSLDGRENKAFNNTTHSCKEEDTGSLYNGA</sequence>
<keyword evidence="2" id="KW-1185">Reference proteome</keyword>
<name>A0A5B7K3Z1_PORTR</name>
<evidence type="ECO:0000313" key="2">
    <source>
        <dbReference type="Proteomes" id="UP000324222"/>
    </source>
</evidence>
<dbReference type="Proteomes" id="UP000324222">
    <property type="component" value="Unassembled WGS sequence"/>
</dbReference>
<dbReference type="EMBL" id="VSRR010126335">
    <property type="protein sequence ID" value="MPD01257.1"/>
    <property type="molecule type" value="Genomic_DNA"/>
</dbReference>
<gene>
    <name evidence="1" type="ORF">E2C01_096776</name>
</gene>
<proteinExistence type="predicted"/>
<comment type="caution">
    <text evidence="1">The sequence shown here is derived from an EMBL/GenBank/DDBJ whole genome shotgun (WGS) entry which is preliminary data.</text>
</comment>
<reference evidence="1 2" key="1">
    <citation type="submission" date="2019-05" db="EMBL/GenBank/DDBJ databases">
        <title>Another draft genome of Portunus trituberculatus and its Hox gene families provides insights of decapod evolution.</title>
        <authorList>
            <person name="Jeong J.-H."/>
            <person name="Song I."/>
            <person name="Kim S."/>
            <person name="Choi T."/>
            <person name="Kim D."/>
            <person name="Ryu S."/>
            <person name="Kim W."/>
        </authorList>
    </citation>
    <scope>NUCLEOTIDE SEQUENCE [LARGE SCALE GENOMIC DNA]</scope>
    <source>
        <tissue evidence="1">Muscle</tissue>
    </source>
</reference>